<dbReference type="Proteomes" id="UP000016900">
    <property type="component" value="Chromosome"/>
</dbReference>
<feature type="transmembrane region" description="Helical" evidence="5">
    <location>
        <begin position="6"/>
        <end position="24"/>
    </location>
</feature>
<evidence type="ECO:0000313" key="7">
    <source>
        <dbReference type="Proteomes" id="UP000016900"/>
    </source>
</evidence>
<dbReference type="GO" id="GO:0016020">
    <property type="term" value="C:membrane"/>
    <property type="evidence" value="ECO:0007669"/>
    <property type="project" value="UniProtKB-SubCell"/>
</dbReference>
<evidence type="ECO:0000256" key="5">
    <source>
        <dbReference type="SAM" id="Phobius"/>
    </source>
</evidence>
<evidence type="ECO:0000256" key="1">
    <source>
        <dbReference type="ARBA" id="ARBA00004141"/>
    </source>
</evidence>
<dbReference type="STRING" id="1235990.BMSBPS_0165"/>
<dbReference type="AlphaFoldDB" id="U3U6D1"/>
<dbReference type="OrthoDB" id="9810601at2"/>
<dbReference type="GO" id="GO:0009403">
    <property type="term" value="P:toxin biosynthetic process"/>
    <property type="evidence" value="ECO:0007669"/>
    <property type="project" value="InterPro"/>
</dbReference>
<evidence type="ECO:0000256" key="2">
    <source>
        <dbReference type="ARBA" id="ARBA00022692"/>
    </source>
</evidence>
<dbReference type="PATRIC" id="fig|1235990.3.peg.534"/>
<accession>U3U6D1</accession>
<evidence type="ECO:0000313" key="6">
    <source>
        <dbReference type="EMBL" id="BAO00510.1"/>
    </source>
</evidence>
<dbReference type="EMBL" id="AP012554">
    <property type="protein sequence ID" value="BAO00510.1"/>
    <property type="molecule type" value="Genomic_DNA"/>
</dbReference>
<feature type="transmembrane region" description="Helical" evidence="5">
    <location>
        <begin position="31"/>
        <end position="52"/>
    </location>
</feature>
<evidence type="ECO:0000256" key="3">
    <source>
        <dbReference type="ARBA" id="ARBA00022989"/>
    </source>
</evidence>
<dbReference type="eggNOG" id="COG1286">
    <property type="taxonomic scope" value="Bacteria"/>
</dbReference>
<reference evidence="6 7" key="1">
    <citation type="submission" date="2012-10" db="EMBL/GenBank/DDBJ databases">
        <title>Genome sequence of the symbiont of the pentatomidae stink bug Halyomorpha halys.</title>
        <authorList>
            <person name="Kobayashi H."/>
            <person name="Fujii-Muramatsu R."/>
            <person name="Takeishi K."/>
            <person name="Noda H."/>
        </authorList>
    </citation>
    <scope>NUCLEOTIDE SEQUENCE [LARGE SCALE GENOMIC DNA]</scope>
</reference>
<protein>
    <recommendedName>
        <fullName evidence="8">Colicin V production protein</fullName>
    </recommendedName>
</protein>
<dbReference type="PANTHER" id="PTHR36926">
    <property type="entry name" value="COLICIN V PRODUCTION PROTEIN"/>
    <property type="match status" value="1"/>
</dbReference>
<gene>
    <name evidence="6" type="ORF">HHS_05400</name>
</gene>
<dbReference type="KEGG" id="hhs:HHS_05400"/>
<dbReference type="PANTHER" id="PTHR36926:SF1">
    <property type="entry name" value="COLICIN V PRODUCTION PROTEIN"/>
    <property type="match status" value="1"/>
</dbReference>
<keyword evidence="7" id="KW-1185">Reference proteome</keyword>
<feature type="transmembrane region" description="Helical" evidence="5">
    <location>
        <begin position="64"/>
        <end position="87"/>
    </location>
</feature>
<feature type="transmembrane region" description="Helical" evidence="5">
    <location>
        <begin position="99"/>
        <end position="120"/>
    </location>
</feature>
<keyword evidence="4 5" id="KW-0472">Membrane</keyword>
<keyword evidence="3 5" id="KW-1133">Transmembrane helix</keyword>
<comment type="subcellular location">
    <subcellularLocation>
        <location evidence="1">Membrane</location>
        <topology evidence="1">Multi-pass membrane protein</topology>
    </subcellularLocation>
</comment>
<sequence>MTWIDYVIILVISLSIFINLIRGFMRGMLSLVICASAFFFASHYYSSCAIWFSYFRNEVIRNSIAIAFLFFSTLMIGSIINYLMIFFIEKTGLSEVDKILGGVFGALCGILFVSFALFLLEKFTSFPKNQDWRHSQLIPQFSYIIRWILNYLYTWHVYPESTFGEIATNKGIIKYIIHYCI</sequence>
<evidence type="ECO:0000256" key="4">
    <source>
        <dbReference type="ARBA" id="ARBA00023136"/>
    </source>
</evidence>
<organism evidence="6 7">
    <name type="scientific">Candidatus Pantoea carbekii</name>
    <dbReference type="NCBI Taxonomy" id="1235990"/>
    <lineage>
        <taxon>Bacteria</taxon>
        <taxon>Pseudomonadati</taxon>
        <taxon>Pseudomonadota</taxon>
        <taxon>Gammaproteobacteria</taxon>
        <taxon>Enterobacterales</taxon>
        <taxon>Erwiniaceae</taxon>
        <taxon>Pantoea</taxon>
    </lineage>
</organism>
<keyword evidence="2 5" id="KW-0812">Transmembrane</keyword>
<dbReference type="InterPro" id="IPR052719">
    <property type="entry name" value="CvpA-like"/>
</dbReference>
<evidence type="ECO:0008006" key="8">
    <source>
        <dbReference type="Google" id="ProtNLM"/>
    </source>
</evidence>
<dbReference type="Pfam" id="PF02674">
    <property type="entry name" value="Colicin_V"/>
    <property type="match status" value="1"/>
</dbReference>
<dbReference type="InterPro" id="IPR003825">
    <property type="entry name" value="Colicin-V_CvpA"/>
</dbReference>
<name>U3U6D1_9GAMM</name>
<proteinExistence type="predicted"/>